<protein>
    <recommendedName>
        <fullName evidence="1">Filamentous haemagglutinin FhaB/tRNA nuclease CdiA-like TPS domain-containing protein</fullName>
    </recommendedName>
</protein>
<comment type="caution">
    <text evidence="2">The sequence shown here is derived from an EMBL/GenBank/DDBJ whole genome shotgun (WGS) entry which is preliminary data.</text>
</comment>
<dbReference type="RefSeq" id="WP_088751347.1">
    <property type="nucleotide sequence ID" value="NZ_NJGU01000006.1"/>
</dbReference>
<dbReference type="InterPro" id="IPR012334">
    <property type="entry name" value="Pectin_lyas_fold"/>
</dbReference>
<feature type="domain" description="Filamentous haemagglutinin FhaB/tRNA nuclease CdiA-like TPS" evidence="1">
    <location>
        <begin position="78"/>
        <end position="198"/>
    </location>
</feature>
<dbReference type="Gene3D" id="2.160.20.10">
    <property type="entry name" value="Single-stranded right-handed beta-helix, Pectin lyase-like"/>
    <property type="match status" value="1"/>
</dbReference>
<gene>
    <name evidence="2" type="ORF">CEJ42_13010</name>
</gene>
<reference evidence="2 3" key="1">
    <citation type="submission" date="2017-06" db="EMBL/GenBank/DDBJ databases">
        <title>Herbaspirillum phytohormonus sp. nov., isolated from the root nodule of Robinia pseudoacacia in lead-zinc mine.</title>
        <authorList>
            <person name="Fan M."/>
            <person name="Lin Y."/>
        </authorList>
    </citation>
    <scope>NUCLEOTIDE SEQUENCE [LARGE SCALE GENOMIC DNA]</scope>
    <source>
        <strain evidence="2 3">HZ10</strain>
    </source>
</reference>
<evidence type="ECO:0000313" key="2">
    <source>
        <dbReference type="EMBL" id="OWY28881.1"/>
    </source>
</evidence>
<dbReference type="Pfam" id="PF05860">
    <property type="entry name" value="TPS"/>
    <property type="match status" value="1"/>
</dbReference>
<name>A0A246WR53_9BURK</name>
<evidence type="ECO:0000313" key="3">
    <source>
        <dbReference type="Proteomes" id="UP000197596"/>
    </source>
</evidence>
<proteinExistence type="predicted"/>
<evidence type="ECO:0000259" key="1">
    <source>
        <dbReference type="SMART" id="SM00912"/>
    </source>
</evidence>
<dbReference type="Pfam" id="PF13018">
    <property type="entry name" value="ESPR"/>
    <property type="match status" value="1"/>
</dbReference>
<dbReference type="InterPro" id="IPR024973">
    <property type="entry name" value="ESPR"/>
</dbReference>
<dbReference type="SUPFAM" id="SSF51126">
    <property type="entry name" value="Pectin lyase-like"/>
    <property type="match status" value="1"/>
</dbReference>
<dbReference type="InterPro" id="IPR008638">
    <property type="entry name" value="FhaB/CdiA-like_TPS"/>
</dbReference>
<organism evidence="2 3">
    <name type="scientific">Herbaspirillum robiniae</name>
    <dbReference type="NCBI Taxonomy" id="2014887"/>
    <lineage>
        <taxon>Bacteria</taxon>
        <taxon>Pseudomonadati</taxon>
        <taxon>Pseudomonadota</taxon>
        <taxon>Betaproteobacteria</taxon>
        <taxon>Burkholderiales</taxon>
        <taxon>Oxalobacteraceae</taxon>
        <taxon>Herbaspirillum</taxon>
    </lineage>
</organism>
<dbReference type="EMBL" id="NJGU01000006">
    <property type="protein sequence ID" value="OWY28881.1"/>
    <property type="molecule type" value="Genomic_DNA"/>
</dbReference>
<dbReference type="Proteomes" id="UP000197596">
    <property type="component" value="Unassembled WGS sequence"/>
</dbReference>
<accession>A0A246WR53</accession>
<dbReference type="SMART" id="SM00912">
    <property type="entry name" value="Haemagg_act"/>
    <property type="match status" value="1"/>
</dbReference>
<sequence>MNKNQHRIVFNQARGQMMAVAENAPARGKSRGNAPSPLKGIACAVCLAAGMMGMASSAYAQISADNRQGKAPGVSAAGNGTPLVNINAASSAGVSVNHYAQFNTDSRGAILNNSAAASQTQLAGAIAGNANMANGAARIIINQVTGNMPSNLVGNIEVAGRRAEVVLSNPNGITVNGAGFINTSRAVLTTGSPVVSDQNGLNSVRVIKGDLIVNKLDGRGTDQVDLIARAVKINGEIHADNALNVVAGINEVYYRNATSPASLGAVRGPKPAVAIDVAALGGMYANKIALIGTERGVGVNIGGIVDAKESLRLDSSGNLALRDTARLQGGQVNIDSLGSINNSGLVESKGTLLAHGTDSLVNGKTGVMNAGGRLALGARTVSNDGAISSKDNLSAFVEGKFTNSSSGVMHGGKNVEINSDSVAQAGKITAGADMLVRVNGGEELVNSGALKAGKALEIRSENGFINTASGELSAGSLTVGTRGALRNEGLIEATAGDAFVASDGKLSNAATGVIRANKNVELVSFDAVEQNGLVAGKSVRVTASDAGVSNTGTIQATDRISFNTSGPLVNTGTLTAPSVVFE</sequence>
<dbReference type="InterPro" id="IPR011050">
    <property type="entry name" value="Pectin_lyase_fold/virulence"/>
</dbReference>
<dbReference type="NCBIfam" id="TIGR01901">
    <property type="entry name" value="adhes_NPXG"/>
    <property type="match status" value="1"/>
</dbReference>
<dbReference type="AlphaFoldDB" id="A0A246WR53"/>